<dbReference type="Proteomes" id="UP001140011">
    <property type="component" value="Unassembled WGS sequence"/>
</dbReference>
<feature type="region of interest" description="Disordered" evidence="1">
    <location>
        <begin position="325"/>
        <end position="345"/>
    </location>
</feature>
<keyword evidence="2" id="KW-1133">Transmembrane helix</keyword>
<evidence type="ECO:0000256" key="1">
    <source>
        <dbReference type="SAM" id="MobiDB-lite"/>
    </source>
</evidence>
<feature type="region of interest" description="Disordered" evidence="1">
    <location>
        <begin position="575"/>
        <end position="635"/>
    </location>
</feature>
<feature type="transmembrane region" description="Helical" evidence="2">
    <location>
        <begin position="75"/>
        <end position="96"/>
    </location>
</feature>
<accession>A0A9W8GU90</accession>
<proteinExistence type="predicted"/>
<sequence>MALDDSSQRNLDKVGGIIAAILFGVCFIAHMWQWLRHKFHPFAATSLFLLLRTIGWLLASIGAMRDDSMLNKRGYIVNAVSFWLMALGAALLLVRWDVCCRGKTWNSRAWSAVSLASIPCVAMGAVDAAGQIDWLNNPAEDPKAAIKAASIGFLVITSVYALVSLFMVFRSQLIYQRPLVRLSFFLSGAFLVLRCLFWMLVAMNIVHFDEPKRLIFLYCLATSFEALTAAVWGFFPVAKNLKLSKHEHDNLLDLPSVKVVDDSTSRPARTQSSPTATNSDLIRAPSLNAMFGRNGSSDDNDDIEQEPGHVAATTTQYVTNPGIHSYNIPQPGVAPNNNSYGNPQPGLAPNSYSYGNPQPGIAPNSNSYGSPHIGIPANNASFRDSYQNSYNMPQAGAGLGHTHIGNQSDARFSGVSSSSGGVHDSYYNSNPSASHEMNPWTPAVISASPVLNSGYSPRPHSYLPQSSHASMQMQATPILPQHPPRIQHLQTFSAQSGSAGGPAPHMLNPSVSFSTPNQSPYIGMAGQQPHASFARTPYPAMAANPREQQSYVDAPQPAFTADYFNDDNVIAPSRDVQTEASQPPVSQGQAEPETLAEPQVVPQVEPLATVKPQLAEPQLPLARGTAASPSDQQAH</sequence>
<dbReference type="EMBL" id="JANBUH010000200">
    <property type="protein sequence ID" value="KAJ2753334.1"/>
    <property type="molecule type" value="Genomic_DNA"/>
</dbReference>
<feature type="transmembrane region" description="Helical" evidence="2">
    <location>
        <begin position="14"/>
        <end position="35"/>
    </location>
</feature>
<keyword evidence="4" id="KW-1185">Reference proteome</keyword>
<feature type="region of interest" description="Disordered" evidence="1">
    <location>
        <begin position="494"/>
        <end position="525"/>
    </location>
</feature>
<feature type="transmembrane region" description="Helical" evidence="2">
    <location>
        <begin position="146"/>
        <end position="169"/>
    </location>
</feature>
<gene>
    <name evidence="3" type="ORF">GGI19_003204</name>
</gene>
<organism evidence="3 4">
    <name type="scientific">Coemansia pectinata</name>
    <dbReference type="NCBI Taxonomy" id="1052879"/>
    <lineage>
        <taxon>Eukaryota</taxon>
        <taxon>Fungi</taxon>
        <taxon>Fungi incertae sedis</taxon>
        <taxon>Zoopagomycota</taxon>
        <taxon>Kickxellomycotina</taxon>
        <taxon>Kickxellomycetes</taxon>
        <taxon>Kickxellales</taxon>
        <taxon>Kickxellaceae</taxon>
        <taxon>Coemansia</taxon>
    </lineage>
</organism>
<feature type="transmembrane region" description="Helical" evidence="2">
    <location>
        <begin position="215"/>
        <end position="235"/>
    </location>
</feature>
<feature type="transmembrane region" description="Helical" evidence="2">
    <location>
        <begin position="181"/>
        <end position="203"/>
    </location>
</feature>
<comment type="caution">
    <text evidence="3">The sequence shown here is derived from an EMBL/GenBank/DDBJ whole genome shotgun (WGS) entry which is preliminary data.</text>
</comment>
<evidence type="ECO:0000313" key="3">
    <source>
        <dbReference type="EMBL" id="KAJ2753334.1"/>
    </source>
</evidence>
<feature type="compositionally biased region" description="Polar residues" evidence="1">
    <location>
        <begin position="509"/>
        <end position="520"/>
    </location>
</feature>
<protein>
    <submittedName>
        <fullName evidence="3">Uncharacterized protein</fullName>
    </submittedName>
</protein>
<feature type="compositionally biased region" description="Polar residues" evidence="1">
    <location>
        <begin position="578"/>
        <end position="589"/>
    </location>
</feature>
<evidence type="ECO:0000313" key="4">
    <source>
        <dbReference type="Proteomes" id="UP001140011"/>
    </source>
</evidence>
<evidence type="ECO:0000256" key="2">
    <source>
        <dbReference type="SAM" id="Phobius"/>
    </source>
</evidence>
<feature type="transmembrane region" description="Helical" evidence="2">
    <location>
        <begin position="42"/>
        <end position="63"/>
    </location>
</feature>
<keyword evidence="2" id="KW-0472">Membrane</keyword>
<dbReference type="AlphaFoldDB" id="A0A9W8GU90"/>
<dbReference type="OrthoDB" id="5564662at2759"/>
<name>A0A9W8GU90_9FUNG</name>
<keyword evidence="2" id="KW-0812">Transmembrane</keyword>
<reference evidence="3" key="1">
    <citation type="submission" date="2022-07" db="EMBL/GenBank/DDBJ databases">
        <title>Phylogenomic reconstructions and comparative analyses of Kickxellomycotina fungi.</title>
        <authorList>
            <person name="Reynolds N.K."/>
            <person name="Stajich J.E."/>
            <person name="Barry K."/>
            <person name="Grigoriev I.V."/>
            <person name="Crous P."/>
            <person name="Smith M.E."/>
        </authorList>
    </citation>
    <scope>NUCLEOTIDE SEQUENCE</scope>
    <source>
        <strain evidence="3">BCRC 34297</strain>
    </source>
</reference>